<proteinExistence type="predicted"/>
<gene>
    <name evidence="1" type="ORF">AMORRO_LOCUS1059</name>
</gene>
<dbReference type="Proteomes" id="UP000789342">
    <property type="component" value="Unassembled WGS sequence"/>
</dbReference>
<dbReference type="AlphaFoldDB" id="A0A9N8VM92"/>
<evidence type="ECO:0000313" key="2">
    <source>
        <dbReference type="Proteomes" id="UP000789342"/>
    </source>
</evidence>
<organism evidence="1 2">
    <name type="scientific">Acaulospora morrowiae</name>
    <dbReference type="NCBI Taxonomy" id="94023"/>
    <lineage>
        <taxon>Eukaryota</taxon>
        <taxon>Fungi</taxon>
        <taxon>Fungi incertae sedis</taxon>
        <taxon>Mucoromycota</taxon>
        <taxon>Glomeromycotina</taxon>
        <taxon>Glomeromycetes</taxon>
        <taxon>Diversisporales</taxon>
        <taxon>Acaulosporaceae</taxon>
        <taxon>Acaulospora</taxon>
    </lineage>
</organism>
<comment type="caution">
    <text evidence="1">The sequence shown here is derived from an EMBL/GenBank/DDBJ whole genome shotgun (WGS) entry which is preliminary data.</text>
</comment>
<dbReference type="EMBL" id="CAJVPV010000381">
    <property type="protein sequence ID" value="CAG8454260.1"/>
    <property type="molecule type" value="Genomic_DNA"/>
</dbReference>
<reference evidence="1" key="1">
    <citation type="submission" date="2021-06" db="EMBL/GenBank/DDBJ databases">
        <authorList>
            <person name="Kallberg Y."/>
            <person name="Tangrot J."/>
            <person name="Rosling A."/>
        </authorList>
    </citation>
    <scope>NUCLEOTIDE SEQUENCE</scope>
    <source>
        <strain evidence="1">CL551</strain>
    </source>
</reference>
<sequence>MLKVPPRICPVDPAYILLIRMATTTGIILEIITINAADAIVLVYLIDPIRELICNVLLTLGESVNYNKFIDIRPHKFSGSSRGIFVYVLFMSRVHQLYHHFVDSCMLALSWHIWYNFPVLIEPISHSAFNYKSLCMVLSSCQFCLFRVYQVAVTLKKHLAFGMVPLGDSISHESSSTMYLYRYGNGRMSEQMSTL</sequence>
<name>A0A9N8VM92_9GLOM</name>
<protein>
    <submittedName>
        <fullName evidence="1">12811_t:CDS:1</fullName>
    </submittedName>
</protein>
<keyword evidence="2" id="KW-1185">Reference proteome</keyword>
<accession>A0A9N8VM92</accession>
<evidence type="ECO:0000313" key="1">
    <source>
        <dbReference type="EMBL" id="CAG8454260.1"/>
    </source>
</evidence>